<dbReference type="Proteomes" id="UP000006038">
    <property type="component" value="Chromosome 12"/>
</dbReference>
<dbReference type="EnsemblPlants" id="OB12G25390.1">
    <property type="protein sequence ID" value="OB12G25390.1"/>
    <property type="gene ID" value="OB12G25390"/>
</dbReference>
<evidence type="ECO:0000256" key="1">
    <source>
        <dbReference type="SAM" id="MobiDB-lite"/>
    </source>
</evidence>
<dbReference type="HOGENOM" id="CLU_001650_15_4_1"/>
<evidence type="ECO:0008006" key="7">
    <source>
        <dbReference type="Google" id="ProtNLM"/>
    </source>
</evidence>
<dbReference type="eggNOG" id="KOG0017">
    <property type="taxonomic scope" value="Eukaryota"/>
</dbReference>
<dbReference type="Gramene" id="OB12G25390.1">
    <property type="protein sequence ID" value="OB12G25390.1"/>
    <property type="gene ID" value="OB12G25390"/>
</dbReference>
<name>J3NEY1_ORYBR</name>
<proteinExistence type="predicted"/>
<feature type="domain" description="Reverse transcriptase Ty1/copia-type" evidence="3">
    <location>
        <begin position="317"/>
        <end position="384"/>
    </location>
</feature>
<feature type="domain" description="Reverse transcriptase Ty1/copia-type" evidence="3">
    <location>
        <begin position="211"/>
        <end position="311"/>
    </location>
</feature>
<feature type="signal peptide" evidence="2">
    <location>
        <begin position="1"/>
        <end position="24"/>
    </location>
</feature>
<organism evidence="5">
    <name type="scientific">Oryza brachyantha</name>
    <name type="common">malo sina</name>
    <dbReference type="NCBI Taxonomy" id="4533"/>
    <lineage>
        <taxon>Eukaryota</taxon>
        <taxon>Viridiplantae</taxon>
        <taxon>Streptophyta</taxon>
        <taxon>Embryophyta</taxon>
        <taxon>Tracheophyta</taxon>
        <taxon>Spermatophyta</taxon>
        <taxon>Magnoliopsida</taxon>
        <taxon>Liliopsida</taxon>
        <taxon>Poales</taxon>
        <taxon>Poaceae</taxon>
        <taxon>BOP clade</taxon>
        <taxon>Oryzoideae</taxon>
        <taxon>Oryzeae</taxon>
        <taxon>Oryzinae</taxon>
        <taxon>Oryza</taxon>
    </lineage>
</organism>
<protein>
    <recommendedName>
        <fullName evidence="7">Reverse transcriptase Ty1/copia-type domain-containing protein</fullName>
    </recommendedName>
</protein>
<accession>J3NEY1</accession>
<dbReference type="InterPro" id="IPR043502">
    <property type="entry name" value="DNA/RNA_pol_sf"/>
</dbReference>
<dbReference type="AlphaFoldDB" id="J3NEY1"/>
<dbReference type="SUPFAM" id="SSF56672">
    <property type="entry name" value="DNA/RNA polymerases"/>
    <property type="match status" value="1"/>
</dbReference>
<keyword evidence="6" id="KW-1185">Reference proteome</keyword>
<feature type="domain" description="Retroviral polymerase SH3-like" evidence="4">
    <location>
        <begin position="15"/>
        <end position="71"/>
    </location>
</feature>
<dbReference type="InterPro" id="IPR057670">
    <property type="entry name" value="SH3_retrovirus"/>
</dbReference>
<dbReference type="Pfam" id="PF25597">
    <property type="entry name" value="SH3_retrovirus"/>
    <property type="match status" value="1"/>
</dbReference>
<dbReference type="OMA" id="NTHQNEQ"/>
<feature type="chain" id="PRO_5003775916" description="Reverse transcriptase Ty1/copia-type domain-containing protein" evidence="2">
    <location>
        <begin position="25"/>
        <end position="398"/>
    </location>
</feature>
<dbReference type="InterPro" id="IPR013103">
    <property type="entry name" value="RVT_2"/>
</dbReference>
<evidence type="ECO:0000259" key="3">
    <source>
        <dbReference type="Pfam" id="PF07727"/>
    </source>
</evidence>
<sequence length="398" mass="44950">MTTFGFLAAHVVLLAPREWTKLTAQSVECVFLGYSLEHKGYRCYDPSSCRMRISRDVTFDENRPFFYHSSTQSSYSPISPPLCYVFLHLFHNLHVKTTSTSTTTPPITHVFTRRPRVPIVPPSNPSSANPNTPDFDESNNIDESHVISDESQVGRRYNLRDCTSLEPPDRLGFPRVNVVFAEPSTYKEASGVPEWQSAMLEELAALDHAGTWEIVPLPPHVVPITCKWVFKIKTKSDRSIERYKARLVAQGFQRTQGHDYDETFAPVAHMTTFCTMIAMAASSPWTLSQMDVKNAFLHGDLHEEVFMQPPGVDAPPGDDAKHVSFIKRHLSQQFQMTDLGPLSYFLGIEVLHSDKGYYISQSKYIQDLIARSDITDNRIAATPMDLHLQLRSTDGTPP</sequence>
<evidence type="ECO:0000259" key="4">
    <source>
        <dbReference type="Pfam" id="PF25597"/>
    </source>
</evidence>
<evidence type="ECO:0000256" key="2">
    <source>
        <dbReference type="SAM" id="SignalP"/>
    </source>
</evidence>
<keyword evidence="2" id="KW-0732">Signal</keyword>
<evidence type="ECO:0000313" key="6">
    <source>
        <dbReference type="Proteomes" id="UP000006038"/>
    </source>
</evidence>
<dbReference type="STRING" id="4533.J3NEY1"/>
<reference evidence="5" key="2">
    <citation type="submission" date="2013-04" db="UniProtKB">
        <authorList>
            <consortium name="EnsemblPlants"/>
        </authorList>
    </citation>
    <scope>IDENTIFICATION</scope>
</reference>
<reference evidence="5" key="1">
    <citation type="journal article" date="2013" name="Nat. Commun.">
        <title>Whole-genome sequencing of Oryza brachyantha reveals mechanisms underlying Oryza genome evolution.</title>
        <authorList>
            <person name="Chen J."/>
            <person name="Huang Q."/>
            <person name="Gao D."/>
            <person name="Wang J."/>
            <person name="Lang Y."/>
            <person name="Liu T."/>
            <person name="Li B."/>
            <person name="Bai Z."/>
            <person name="Luis Goicoechea J."/>
            <person name="Liang C."/>
            <person name="Chen C."/>
            <person name="Zhang W."/>
            <person name="Sun S."/>
            <person name="Liao Y."/>
            <person name="Zhang X."/>
            <person name="Yang L."/>
            <person name="Song C."/>
            <person name="Wang M."/>
            <person name="Shi J."/>
            <person name="Liu G."/>
            <person name="Liu J."/>
            <person name="Zhou H."/>
            <person name="Zhou W."/>
            <person name="Yu Q."/>
            <person name="An N."/>
            <person name="Chen Y."/>
            <person name="Cai Q."/>
            <person name="Wang B."/>
            <person name="Liu B."/>
            <person name="Min J."/>
            <person name="Huang Y."/>
            <person name="Wu H."/>
            <person name="Li Z."/>
            <person name="Zhang Y."/>
            <person name="Yin Y."/>
            <person name="Song W."/>
            <person name="Jiang J."/>
            <person name="Jackson S.A."/>
            <person name="Wing R.A."/>
            <person name="Wang J."/>
            <person name="Chen M."/>
        </authorList>
    </citation>
    <scope>NUCLEOTIDE SEQUENCE [LARGE SCALE GENOMIC DNA]</scope>
    <source>
        <strain evidence="5">cv. IRGC 101232</strain>
    </source>
</reference>
<feature type="region of interest" description="Disordered" evidence="1">
    <location>
        <begin position="116"/>
        <end position="139"/>
    </location>
</feature>
<dbReference type="Pfam" id="PF07727">
    <property type="entry name" value="RVT_2"/>
    <property type="match status" value="2"/>
</dbReference>
<evidence type="ECO:0000313" key="5">
    <source>
        <dbReference type="EnsemblPlants" id="OB12G25390.1"/>
    </source>
</evidence>